<evidence type="ECO:0000313" key="4">
    <source>
        <dbReference type="Proteomes" id="UP000245207"/>
    </source>
</evidence>
<sequence>MAIELQYDIDESYKLYIHPKESPIYVNIKTSTLYGALHWLQIFSQLCHFNLKSRKLRRHDPNVRAFYCENEALPVARDKSESFHVAIIEMENKVLVQLNSFYAMKMYDQMTISREEIQNEIKRWNFREEIKKPFDALLKSEFRELEEKALMTARRKKSMFITLGGGDQIKGGTRAPNVSKLGGLGLLRLDRATGGMPDMIHQMLYQAISQKMQSLLSNPQLMEQELRHYD</sequence>
<proteinExistence type="predicted"/>
<organism evidence="3 4">
    <name type="scientific">Artemisia annua</name>
    <name type="common">Sweet wormwood</name>
    <dbReference type="NCBI Taxonomy" id="35608"/>
    <lineage>
        <taxon>Eukaryota</taxon>
        <taxon>Viridiplantae</taxon>
        <taxon>Streptophyta</taxon>
        <taxon>Embryophyta</taxon>
        <taxon>Tracheophyta</taxon>
        <taxon>Spermatophyta</taxon>
        <taxon>Magnoliopsida</taxon>
        <taxon>eudicotyledons</taxon>
        <taxon>Gunneridae</taxon>
        <taxon>Pentapetalae</taxon>
        <taxon>asterids</taxon>
        <taxon>campanulids</taxon>
        <taxon>Asterales</taxon>
        <taxon>Asteraceae</taxon>
        <taxon>Asteroideae</taxon>
        <taxon>Anthemideae</taxon>
        <taxon>Artemisiinae</taxon>
        <taxon>Artemisia</taxon>
    </lineage>
</organism>
<dbReference type="GO" id="GO:0016787">
    <property type="term" value="F:hydrolase activity"/>
    <property type="evidence" value="ECO:0007669"/>
    <property type="project" value="UniProtKB-KW"/>
</dbReference>
<reference evidence="3 4" key="1">
    <citation type="journal article" date="2018" name="Mol. Plant">
        <title>The genome of Artemisia annua provides insight into the evolution of Asteraceae family and artemisinin biosynthesis.</title>
        <authorList>
            <person name="Shen Q."/>
            <person name="Zhang L."/>
            <person name="Liao Z."/>
            <person name="Wang S."/>
            <person name="Yan T."/>
            <person name="Shi P."/>
            <person name="Liu M."/>
            <person name="Fu X."/>
            <person name="Pan Q."/>
            <person name="Wang Y."/>
            <person name="Lv Z."/>
            <person name="Lu X."/>
            <person name="Zhang F."/>
            <person name="Jiang W."/>
            <person name="Ma Y."/>
            <person name="Chen M."/>
            <person name="Hao X."/>
            <person name="Li L."/>
            <person name="Tang Y."/>
            <person name="Lv G."/>
            <person name="Zhou Y."/>
            <person name="Sun X."/>
            <person name="Brodelius P.E."/>
            <person name="Rose J.K.C."/>
            <person name="Tang K."/>
        </authorList>
    </citation>
    <scope>NUCLEOTIDE SEQUENCE [LARGE SCALE GENOMIC DNA]</scope>
    <source>
        <strain evidence="4">cv. Huhao1</strain>
        <tissue evidence="3">Leaf</tissue>
    </source>
</reference>
<dbReference type="InterPro" id="IPR029018">
    <property type="entry name" value="Hex-like_dom2"/>
</dbReference>
<evidence type="ECO:0000259" key="2">
    <source>
        <dbReference type="Pfam" id="PF14845"/>
    </source>
</evidence>
<dbReference type="SUPFAM" id="SSF55545">
    <property type="entry name" value="beta-N-acetylhexosaminidase-like domain"/>
    <property type="match status" value="1"/>
</dbReference>
<dbReference type="Pfam" id="PF14845">
    <property type="entry name" value="Glycohydro_20b2"/>
    <property type="match status" value="1"/>
</dbReference>
<dbReference type="InterPro" id="IPR029019">
    <property type="entry name" value="HEX_eukaryotic_N"/>
</dbReference>
<gene>
    <name evidence="3" type="ORF">CTI12_AA485460</name>
</gene>
<evidence type="ECO:0000313" key="3">
    <source>
        <dbReference type="EMBL" id="PWA49045.1"/>
    </source>
</evidence>
<dbReference type="EMBL" id="PKPP01009106">
    <property type="protein sequence ID" value="PWA49045.1"/>
    <property type="molecule type" value="Genomic_DNA"/>
</dbReference>
<keyword evidence="1" id="KW-0378">Hydrolase</keyword>
<protein>
    <submittedName>
        <fullName evidence="3">Beta-hexosaminidase subunit alpha/beta</fullName>
    </submittedName>
</protein>
<keyword evidence="4" id="KW-1185">Reference proteome</keyword>
<dbReference type="AlphaFoldDB" id="A0A2U1LJ75"/>
<dbReference type="Gene3D" id="3.30.379.10">
    <property type="entry name" value="Chitobiase/beta-hexosaminidase domain 2-like"/>
    <property type="match status" value="1"/>
</dbReference>
<dbReference type="Proteomes" id="UP000245207">
    <property type="component" value="Unassembled WGS sequence"/>
</dbReference>
<evidence type="ECO:0000256" key="1">
    <source>
        <dbReference type="ARBA" id="ARBA00022801"/>
    </source>
</evidence>
<dbReference type="OrthoDB" id="428480at2759"/>
<feature type="domain" description="Beta-hexosaminidase eukaryotic type N-terminal" evidence="2">
    <location>
        <begin position="4"/>
        <end position="46"/>
    </location>
</feature>
<name>A0A2U1LJ75_ARTAN</name>
<dbReference type="STRING" id="35608.A0A2U1LJ75"/>
<comment type="caution">
    <text evidence="3">The sequence shown here is derived from an EMBL/GenBank/DDBJ whole genome shotgun (WGS) entry which is preliminary data.</text>
</comment>
<accession>A0A2U1LJ75</accession>